<dbReference type="InterPro" id="IPR033469">
    <property type="entry name" value="CYTH-like_dom_sf"/>
</dbReference>
<feature type="domain" description="CYTH" evidence="1">
    <location>
        <begin position="5"/>
        <end position="95"/>
    </location>
</feature>
<evidence type="ECO:0000259" key="1">
    <source>
        <dbReference type="PROSITE" id="PS51707"/>
    </source>
</evidence>
<dbReference type="PROSITE" id="PS51707">
    <property type="entry name" value="CYTH"/>
    <property type="match status" value="1"/>
</dbReference>
<proteinExistence type="predicted"/>
<evidence type="ECO:0000313" key="3">
    <source>
        <dbReference type="Proteomes" id="UP000176826"/>
    </source>
</evidence>
<protein>
    <recommendedName>
        <fullName evidence="1">CYTH domain-containing protein</fullName>
    </recommendedName>
</protein>
<reference evidence="2 3" key="1">
    <citation type="journal article" date="2016" name="Nat. Commun.">
        <title>Thousands of microbial genomes shed light on interconnected biogeochemical processes in an aquifer system.</title>
        <authorList>
            <person name="Anantharaman K."/>
            <person name="Brown C.T."/>
            <person name="Hug L.A."/>
            <person name="Sharon I."/>
            <person name="Castelle C.J."/>
            <person name="Probst A.J."/>
            <person name="Thomas B.C."/>
            <person name="Singh A."/>
            <person name="Wilkins M.J."/>
            <person name="Karaoz U."/>
            <person name="Brodie E.L."/>
            <person name="Williams K.H."/>
            <person name="Hubbard S.S."/>
            <person name="Banfield J.F."/>
        </authorList>
    </citation>
    <scope>NUCLEOTIDE SEQUENCE [LARGE SCALE GENOMIC DNA]</scope>
</reference>
<dbReference type="InterPro" id="IPR023577">
    <property type="entry name" value="CYTH_domain"/>
</dbReference>
<dbReference type="EMBL" id="MFVT01000007">
    <property type="protein sequence ID" value="OGJ04285.1"/>
    <property type="molecule type" value="Genomic_DNA"/>
</dbReference>
<dbReference type="AlphaFoldDB" id="A0A1F6YD51"/>
<organism evidence="2 3">
    <name type="scientific">Candidatus Nomurabacteria bacterium RIFCSPLOWO2_12_FULL_41_10</name>
    <dbReference type="NCBI Taxonomy" id="1801795"/>
    <lineage>
        <taxon>Bacteria</taxon>
        <taxon>Candidatus Nomuraibacteriota</taxon>
    </lineage>
</organism>
<accession>A0A1F6YD51</accession>
<gene>
    <name evidence="2" type="ORF">A3F97_00760</name>
</gene>
<dbReference type="Proteomes" id="UP000176826">
    <property type="component" value="Unassembled WGS sequence"/>
</dbReference>
<comment type="caution">
    <text evidence="2">The sequence shown here is derived from an EMBL/GenBank/DDBJ whole genome shotgun (WGS) entry which is preliminary data.</text>
</comment>
<evidence type="ECO:0000313" key="2">
    <source>
        <dbReference type="EMBL" id="OGJ04285.1"/>
    </source>
</evidence>
<name>A0A1F6YD51_9BACT</name>
<dbReference type="SUPFAM" id="SSF55154">
    <property type="entry name" value="CYTH-like phosphatases"/>
    <property type="match status" value="1"/>
</dbReference>
<sequence length="95" mass="11246">MAYNNIEIEIHVNVENQKPLMDFLKKEAIFISENHQVDEYYSPAHKNYLDSRPTAEWLSLRDSDGKYSINYKNWKFDDASKSHFCDEIEAKVESI</sequence>
<dbReference type="Gene3D" id="2.40.320.10">
    <property type="entry name" value="Hypothetical Protein Pfu-838710-001"/>
    <property type="match status" value="1"/>
</dbReference>